<accession>A0A1H1ERH9</accession>
<dbReference type="EMBL" id="FNKH01000002">
    <property type="protein sequence ID" value="SDQ90726.1"/>
    <property type="molecule type" value="Genomic_DNA"/>
</dbReference>
<protein>
    <submittedName>
        <fullName evidence="1">Uncharacterized protein</fullName>
    </submittedName>
</protein>
<name>A0A1H1ERH9_9MICC</name>
<organism evidence="1 2">
    <name type="scientific">Crystallibacter crystallopoietes</name>
    <dbReference type="NCBI Taxonomy" id="37928"/>
    <lineage>
        <taxon>Bacteria</taxon>
        <taxon>Bacillati</taxon>
        <taxon>Actinomycetota</taxon>
        <taxon>Actinomycetes</taxon>
        <taxon>Micrococcales</taxon>
        <taxon>Micrococcaceae</taxon>
        <taxon>Crystallibacter</taxon>
    </lineage>
</organism>
<reference evidence="1 2" key="1">
    <citation type="submission" date="2016-10" db="EMBL/GenBank/DDBJ databases">
        <authorList>
            <person name="de Groot N.N."/>
        </authorList>
    </citation>
    <scope>NUCLEOTIDE SEQUENCE [LARGE SCALE GENOMIC DNA]</scope>
    <source>
        <strain evidence="1 2">DSM 20117</strain>
    </source>
</reference>
<evidence type="ECO:0000313" key="2">
    <source>
        <dbReference type="Proteomes" id="UP000181917"/>
    </source>
</evidence>
<gene>
    <name evidence="1" type="ORF">SAMN04489742_3034</name>
</gene>
<dbReference type="AlphaFoldDB" id="A0A1H1ERH9"/>
<dbReference type="Proteomes" id="UP000181917">
    <property type="component" value="Unassembled WGS sequence"/>
</dbReference>
<proteinExistence type="predicted"/>
<evidence type="ECO:0000313" key="1">
    <source>
        <dbReference type="EMBL" id="SDQ90726.1"/>
    </source>
</evidence>
<dbReference type="STRING" id="37928.SAMN04489742_3034"/>
<sequence>MAVDNQKVALGRRERPKLLTACEASRGTTQWRPEPRPCKSLYRRHCPGYPCDMKALPEAYELYLAGLSAAEADAIRPVFLESVAEGDHGILIRGAGSHHVQALVDPRVPFGEIHEGYMWD</sequence>
<keyword evidence="2" id="KW-1185">Reference proteome</keyword>